<evidence type="ECO:0000259" key="2">
    <source>
        <dbReference type="PROSITE" id="PS50908"/>
    </source>
</evidence>
<gene>
    <name evidence="3" type="primary">ORF51918</name>
</gene>
<feature type="non-terminal residue" evidence="3">
    <location>
        <position position="143"/>
    </location>
</feature>
<dbReference type="PROSITE" id="PS50908">
    <property type="entry name" value="RWD"/>
    <property type="match status" value="1"/>
</dbReference>
<feature type="compositionally biased region" description="Low complexity" evidence="1">
    <location>
        <begin position="34"/>
        <end position="44"/>
    </location>
</feature>
<evidence type="ECO:0000313" key="3">
    <source>
        <dbReference type="EMBL" id="CEK64486.1"/>
    </source>
</evidence>
<dbReference type="InterPro" id="IPR006575">
    <property type="entry name" value="RWD_dom"/>
</dbReference>
<reference evidence="3" key="1">
    <citation type="submission" date="2014-12" db="EMBL/GenBank/DDBJ databases">
        <title>Insight into the proteome of Arion vulgaris.</title>
        <authorList>
            <person name="Aradska J."/>
            <person name="Bulat T."/>
            <person name="Smidak R."/>
            <person name="Sarate P."/>
            <person name="Gangsoo J."/>
            <person name="Sialana F."/>
            <person name="Bilban M."/>
            <person name="Lubec G."/>
        </authorList>
    </citation>
    <scope>NUCLEOTIDE SEQUENCE</scope>
    <source>
        <tissue evidence="3">Skin</tissue>
    </source>
</reference>
<feature type="compositionally biased region" description="Polar residues" evidence="1">
    <location>
        <begin position="1"/>
        <end position="16"/>
    </location>
</feature>
<proteinExistence type="predicted"/>
<organism evidence="3">
    <name type="scientific">Arion vulgaris</name>
    <dbReference type="NCBI Taxonomy" id="1028688"/>
    <lineage>
        <taxon>Eukaryota</taxon>
        <taxon>Metazoa</taxon>
        <taxon>Spiralia</taxon>
        <taxon>Lophotrochozoa</taxon>
        <taxon>Mollusca</taxon>
        <taxon>Gastropoda</taxon>
        <taxon>Heterobranchia</taxon>
        <taxon>Euthyneura</taxon>
        <taxon>Panpulmonata</taxon>
        <taxon>Eupulmonata</taxon>
        <taxon>Stylommatophora</taxon>
        <taxon>Helicina</taxon>
        <taxon>Arionoidea</taxon>
        <taxon>Arionidae</taxon>
        <taxon>Arion</taxon>
    </lineage>
</organism>
<feature type="non-terminal residue" evidence="3">
    <location>
        <position position="1"/>
    </location>
</feature>
<protein>
    <recommendedName>
        <fullName evidence="2">RWD domain-containing protein</fullName>
    </recommendedName>
</protein>
<accession>A0A0B6Z994</accession>
<dbReference type="EMBL" id="HACG01017621">
    <property type="protein sequence ID" value="CEK64486.1"/>
    <property type="molecule type" value="Transcribed_RNA"/>
</dbReference>
<feature type="region of interest" description="Disordered" evidence="1">
    <location>
        <begin position="1"/>
        <end position="68"/>
    </location>
</feature>
<sequence>EEEFHSSGSIVSTFESYTPPPQEKESKPVHFAGSNSSDSASSMKRGGGGGSGAGGGGGGSISRTSSISQSIQQLSNMLPVLSIEQEIDEITGLIPGVRLEQADIVKRTCSLKLMKGPNFVDIELVFPDNYPINASPSLTITQS</sequence>
<dbReference type="AlphaFoldDB" id="A0A0B6Z994"/>
<name>A0A0B6Z994_9EUPU</name>
<feature type="compositionally biased region" description="Gly residues" evidence="1">
    <location>
        <begin position="45"/>
        <end position="60"/>
    </location>
</feature>
<evidence type="ECO:0000256" key="1">
    <source>
        <dbReference type="SAM" id="MobiDB-lite"/>
    </source>
</evidence>
<feature type="domain" description="RWD" evidence="2">
    <location>
        <begin position="85"/>
        <end position="143"/>
    </location>
</feature>